<protein>
    <submittedName>
        <fullName evidence="3">Uncharacterized protein</fullName>
    </submittedName>
</protein>
<evidence type="ECO:0000256" key="2">
    <source>
        <dbReference type="SAM" id="Phobius"/>
    </source>
</evidence>
<feature type="compositionally biased region" description="Basic and acidic residues" evidence="1">
    <location>
        <begin position="36"/>
        <end position="48"/>
    </location>
</feature>
<proteinExistence type="predicted"/>
<accession>A0ABR9ZKU0</accession>
<keyword evidence="2" id="KW-0812">Transmembrane</keyword>
<keyword evidence="2" id="KW-0472">Membrane</keyword>
<name>A0ABR9ZKU0_9CORY</name>
<keyword evidence="4" id="KW-1185">Reference proteome</keyword>
<dbReference type="EMBL" id="JADKMY010000002">
    <property type="protein sequence ID" value="MBF4554025.1"/>
    <property type="molecule type" value="Genomic_DNA"/>
</dbReference>
<reference evidence="3 4" key="1">
    <citation type="submission" date="2020-10" db="EMBL/GenBank/DDBJ databases">
        <title>Novel species in genus Corynebacterium.</title>
        <authorList>
            <person name="Zhang G."/>
        </authorList>
    </citation>
    <scope>NUCLEOTIDE SEQUENCE [LARGE SCALE GENOMIC DNA]</scope>
    <source>
        <strain evidence="3 4">DSM 45110</strain>
    </source>
</reference>
<dbReference type="Proteomes" id="UP000635902">
    <property type="component" value="Unassembled WGS sequence"/>
</dbReference>
<feature type="region of interest" description="Disordered" evidence="1">
    <location>
        <begin position="92"/>
        <end position="114"/>
    </location>
</feature>
<gene>
    <name evidence="3" type="ORF">IRY30_08070</name>
</gene>
<feature type="transmembrane region" description="Helical" evidence="2">
    <location>
        <begin position="187"/>
        <end position="211"/>
    </location>
</feature>
<keyword evidence="2" id="KW-1133">Transmembrane helix</keyword>
<feature type="region of interest" description="Disordered" evidence="1">
    <location>
        <begin position="27"/>
        <end position="50"/>
    </location>
</feature>
<organism evidence="3 4">
    <name type="scientific">Corynebacterium suicordis DSM 45110</name>
    <dbReference type="NCBI Taxonomy" id="1121369"/>
    <lineage>
        <taxon>Bacteria</taxon>
        <taxon>Bacillati</taxon>
        <taxon>Actinomycetota</taxon>
        <taxon>Actinomycetes</taxon>
        <taxon>Mycobacteriales</taxon>
        <taxon>Corynebacteriaceae</taxon>
        <taxon>Corynebacterium</taxon>
    </lineage>
</organism>
<sequence length="334" mass="37958">MECWHARHPKVGLVEVFTGTFQELKGIDPDFPADPSAEKDSAASKADKPTSQLEGKVDFYLGNHPYLVRVNGQVIARRKTLEAVKISLEKADPKDSNVSKNAHSATDPTATHSEQKLLKTGEKDKEGFHREIALVKPYLKMETGLLNSWIRELVIHTSGLPMEMDAPPGSRGAKRLKAMEESPFKRWFYPLIAGFGQAGWALFILIGMPLIGKLLEPIFRWLAQFIPDFDINIPWPEVNLPSIPWPDINLPQIPWPDWQLPQWDMPWIVEMALEYPKVWVPIVLGLAIGISTVQRGKKSREAKLRTERENLARLFAARMEQLEEREVASEKEKE</sequence>
<evidence type="ECO:0000256" key="1">
    <source>
        <dbReference type="SAM" id="MobiDB-lite"/>
    </source>
</evidence>
<feature type="compositionally biased region" description="Polar residues" evidence="1">
    <location>
        <begin position="98"/>
        <end position="112"/>
    </location>
</feature>
<comment type="caution">
    <text evidence="3">The sequence shown here is derived from an EMBL/GenBank/DDBJ whole genome shotgun (WGS) entry which is preliminary data.</text>
</comment>
<dbReference type="RefSeq" id="WP_194556892.1">
    <property type="nucleotide sequence ID" value="NZ_JADKMY010000002.1"/>
</dbReference>
<evidence type="ECO:0000313" key="4">
    <source>
        <dbReference type="Proteomes" id="UP000635902"/>
    </source>
</evidence>
<evidence type="ECO:0000313" key="3">
    <source>
        <dbReference type="EMBL" id="MBF4554025.1"/>
    </source>
</evidence>